<protein>
    <submittedName>
        <fullName evidence="5">Methyl-accepting chemotaxis protein</fullName>
    </submittedName>
</protein>
<evidence type="ECO:0000313" key="6">
    <source>
        <dbReference type="Proteomes" id="UP000199612"/>
    </source>
</evidence>
<keyword evidence="3" id="KW-0812">Transmembrane</keyword>
<keyword evidence="1 2" id="KW-0807">Transducer</keyword>
<reference evidence="6" key="1">
    <citation type="submission" date="2016-10" db="EMBL/GenBank/DDBJ databases">
        <authorList>
            <person name="Varghese N."/>
            <person name="Submissions S."/>
        </authorList>
    </citation>
    <scope>NUCLEOTIDE SEQUENCE [LARGE SCALE GENOMIC DNA]</scope>
    <source>
        <strain evidence="6">DSM 23664</strain>
    </source>
</reference>
<accession>A0A1I1IYZ5</accession>
<evidence type="ECO:0000256" key="3">
    <source>
        <dbReference type="SAM" id="Phobius"/>
    </source>
</evidence>
<keyword evidence="3" id="KW-1133">Transmembrane helix</keyword>
<dbReference type="Proteomes" id="UP000199612">
    <property type="component" value="Unassembled WGS sequence"/>
</dbReference>
<keyword evidence="6" id="KW-1185">Reference proteome</keyword>
<dbReference type="SMART" id="SM00283">
    <property type="entry name" value="MA"/>
    <property type="match status" value="1"/>
</dbReference>
<evidence type="ECO:0000256" key="1">
    <source>
        <dbReference type="ARBA" id="ARBA00023224"/>
    </source>
</evidence>
<evidence type="ECO:0000313" key="5">
    <source>
        <dbReference type="EMBL" id="SFC41081.1"/>
    </source>
</evidence>
<dbReference type="AlphaFoldDB" id="A0A1I1IYZ5"/>
<dbReference type="Pfam" id="PF00015">
    <property type="entry name" value="MCPsignal"/>
    <property type="match status" value="1"/>
</dbReference>
<dbReference type="GO" id="GO:0007165">
    <property type="term" value="P:signal transduction"/>
    <property type="evidence" value="ECO:0007669"/>
    <property type="project" value="UniProtKB-KW"/>
</dbReference>
<sequence length="512" mass="56265">METSVPVETQTTQSNEMHITESLKEKYNQKASKLLTRVSLAIILAAYPVVYLFSYLKLIPVSSFYQFLISTALINAILLMTTRFFVNRKESKYVIILSMFTLPFIINLALTSQMVWSVIFLYLFLSLLYLDKKVYALASVLGLFNLAAIIYFDPTAASDQQEIAVMFILYILITSAGLFVAINGDKLISQMEKTTEASDIQSKNLVDVIKAAQTTITQLDSSSSSLTDSSSSILHASKELEIAMDDIASSTSSQAEDTENGVSHVVELGELLSRYADYMTELHSKTHRASHLRESSKTNLVSLTGNTEKSINNVEKIDRMIRSTSHSVEKIEKASAEIANISEQTNLLALNASIEAARAGEEGKGFAVVAEEIRKLAEKSSQFNEEIAEVIRNLTEQAQGSVGAVDTLNTITSEQLSSLSDTNSQFDSLSEALITLEKVIDLVSGVGDKMKDKTERLIEIMHSLSASSEENASTTEEISASISSTNTDLSAIAKEIEVISHQIKELEKVTNH</sequence>
<name>A0A1I1IYZ5_9LACT</name>
<feature type="transmembrane region" description="Helical" evidence="3">
    <location>
        <begin position="164"/>
        <end position="182"/>
    </location>
</feature>
<dbReference type="GO" id="GO:0016020">
    <property type="term" value="C:membrane"/>
    <property type="evidence" value="ECO:0007669"/>
    <property type="project" value="InterPro"/>
</dbReference>
<gene>
    <name evidence="5" type="ORF">SAMN04488102_10679</name>
</gene>
<dbReference type="SUPFAM" id="SSF58104">
    <property type="entry name" value="Methyl-accepting chemotaxis protein (MCP) signaling domain"/>
    <property type="match status" value="1"/>
</dbReference>
<dbReference type="Gene3D" id="1.10.287.950">
    <property type="entry name" value="Methyl-accepting chemotaxis protein"/>
    <property type="match status" value="1"/>
</dbReference>
<feature type="domain" description="Methyl-accepting transducer" evidence="4">
    <location>
        <begin position="229"/>
        <end position="486"/>
    </location>
</feature>
<dbReference type="PANTHER" id="PTHR32089:SF112">
    <property type="entry name" value="LYSOZYME-LIKE PROTEIN-RELATED"/>
    <property type="match status" value="1"/>
</dbReference>
<organism evidence="5 6">
    <name type="scientific">Alkalibacterium subtropicum</name>
    <dbReference type="NCBI Taxonomy" id="753702"/>
    <lineage>
        <taxon>Bacteria</taxon>
        <taxon>Bacillati</taxon>
        <taxon>Bacillota</taxon>
        <taxon>Bacilli</taxon>
        <taxon>Lactobacillales</taxon>
        <taxon>Carnobacteriaceae</taxon>
        <taxon>Alkalibacterium</taxon>
    </lineage>
</organism>
<feature type="transmembrane region" description="Helical" evidence="3">
    <location>
        <begin position="134"/>
        <end position="152"/>
    </location>
</feature>
<dbReference type="EMBL" id="FOLT01000006">
    <property type="protein sequence ID" value="SFC41081.1"/>
    <property type="molecule type" value="Genomic_DNA"/>
</dbReference>
<dbReference type="PANTHER" id="PTHR32089">
    <property type="entry name" value="METHYL-ACCEPTING CHEMOTAXIS PROTEIN MCPB"/>
    <property type="match status" value="1"/>
</dbReference>
<feature type="transmembrane region" description="Helical" evidence="3">
    <location>
        <begin position="65"/>
        <end position="86"/>
    </location>
</feature>
<evidence type="ECO:0000256" key="2">
    <source>
        <dbReference type="PROSITE-ProRule" id="PRU00284"/>
    </source>
</evidence>
<feature type="transmembrane region" description="Helical" evidence="3">
    <location>
        <begin position="93"/>
        <end position="122"/>
    </location>
</feature>
<evidence type="ECO:0000259" key="4">
    <source>
        <dbReference type="PROSITE" id="PS50111"/>
    </source>
</evidence>
<keyword evidence="3" id="KW-0472">Membrane</keyword>
<dbReference type="STRING" id="753702.SAMN04488102_10679"/>
<dbReference type="OrthoDB" id="9760371at2"/>
<dbReference type="InterPro" id="IPR004089">
    <property type="entry name" value="MCPsignal_dom"/>
</dbReference>
<proteinExistence type="predicted"/>
<dbReference type="PROSITE" id="PS50111">
    <property type="entry name" value="CHEMOTAXIS_TRANSDUC_2"/>
    <property type="match status" value="1"/>
</dbReference>
<feature type="transmembrane region" description="Helical" evidence="3">
    <location>
        <begin position="34"/>
        <end position="53"/>
    </location>
</feature>